<dbReference type="InterPro" id="IPR005343">
    <property type="entry name" value="Noc2"/>
</dbReference>
<evidence type="ECO:0000256" key="4">
    <source>
        <dbReference type="SAM" id="MobiDB-lite"/>
    </source>
</evidence>
<dbReference type="Pfam" id="PF03715">
    <property type="entry name" value="Noc2"/>
    <property type="match status" value="1"/>
</dbReference>
<dbReference type="GO" id="GO:0005654">
    <property type="term" value="C:nucleoplasm"/>
    <property type="evidence" value="ECO:0007669"/>
    <property type="project" value="TreeGrafter"/>
</dbReference>
<organism evidence="5 6">
    <name type="scientific">Mytilus edulis</name>
    <name type="common">Blue mussel</name>
    <dbReference type="NCBI Taxonomy" id="6550"/>
    <lineage>
        <taxon>Eukaryota</taxon>
        <taxon>Metazoa</taxon>
        <taxon>Spiralia</taxon>
        <taxon>Lophotrochozoa</taxon>
        <taxon>Mollusca</taxon>
        <taxon>Bivalvia</taxon>
        <taxon>Autobranchia</taxon>
        <taxon>Pteriomorphia</taxon>
        <taxon>Mytilida</taxon>
        <taxon>Mytiloidea</taxon>
        <taxon>Mytilidae</taxon>
        <taxon>Mytilinae</taxon>
        <taxon>Mytilus</taxon>
    </lineage>
</organism>
<keyword evidence="6" id="KW-1185">Reference proteome</keyword>
<name>A0A8S3T173_MYTED</name>
<feature type="region of interest" description="Disordered" evidence="4">
    <location>
        <begin position="1"/>
        <end position="100"/>
    </location>
</feature>
<comment type="caution">
    <text evidence="5">The sequence shown here is derived from an EMBL/GenBank/DDBJ whole genome shotgun (WGS) entry which is preliminary data.</text>
</comment>
<dbReference type="PANTHER" id="PTHR12687">
    <property type="entry name" value="NUCLEOLAR COMPLEX 2 AND RAD4-RELATED"/>
    <property type="match status" value="1"/>
</dbReference>
<keyword evidence="3" id="KW-0539">Nucleus</keyword>
<comment type="similarity">
    <text evidence="2">Belongs to the NOC2 family.</text>
</comment>
<dbReference type="AlphaFoldDB" id="A0A8S3T173"/>
<accession>A0A8S3T173</accession>
<dbReference type="Proteomes" id="UP000683360">
    <property type="component" value="Unassembled WGS sequence"/>
</dbReference>
<sequence>MSSKKRKMEELSVDEFMLGDFDSDSDKEDTAVHQKQNQKKRKNEGLKKKEKQIASKQQKKLQEASVNQKQTKISDLKNTSKTKKTSKTHTQSLEALKDKDPEFYEFLKEEGKDLLAFNESDDEDMSSDDEDQDDEVQDDDSDKEEDYDDIPTSSDEEGDLHQPPQELEVASDVSMSDEDEEEGAGEEDDKEEEDKPKKKEKKNKGMLVTSKMIKDWSDTVQKTPSANVLKEMISAFRAAVHQAGSEVESSKYRVEGSAVYNAVIRMCLTLIPAALLKHLGLPPLTDLQKPVLPSKSNTKWKKIRLEIKSYLAAVLQLLSEITETSMVNVMVKHVFKLVAYYVTFPKIAKALLKKMTNLWSSAEETTRVVAFLCINRQVMISQETMLEPCIKQMYIAYVKNCKFTSPTTLPLINFMQRSLVEILTIDTVLGYQYAFIYIRQLAIHLRNAITVKKKENVQAVYNWQYIHCLALWVRLMSATYPSEVLQPLIYPLTQTIIGTIKLTPTARYFPLRFHCIKMMNTLSESTNTFIPVLPFLLEVYVLGITSLKQKYQEKENS</sequence>
<gene>
    <name evidence="5" type="ORF">MEDL_40084</name>
</gene>
<dbReference type="EMBL" id="CAJPWZ010001948">
    <property type="protein sequence ID" value="CAG2227084.1"/>
    <property type="molecule type" value="Genomic_DNA"/>
</dbReference>
<dbReference type="GO" id="GO:0003714">
    <property type="term" value="F:transcription corepressor activity"/>
    <property type="evidence" value="ECO:0007669"/>
    <property type="project" value="TreeGrafter"/>
</dbReference>
<proteinExistence type="inferred from homology"/>
<reference evidence="5" key="1">
    <citation type="submission" date="2021-03" db="EMBL/GenBank/DDBJ databases">
        <authorList>
            <person name="Bekaert M."/>
        </authorList>
    </citation>
    <scope>NUCLEOTIDE SEQUENCE</scope>
</reference>
<dbReference type="PANTHER" id="PTHR12687:SF4">
    <property type="entry name" value="NUCLEOLAR COMPLEX PROTEIN 2 HOMOLOG"/>
    <property type="match status" value="1"/>
</dbReference>
<dbReference type="GO" id="GO:0030691">
    <property type="term" value="C:Noc2p-Noc3p complex"/>
    <property type="evidence" value="ECO:0007669"/>
    <property type="project" value="TreeGrafter"/>
</dbReference>
<evidence type="ECO:0000256" key="2">
    <source>
        <dbReference type="ARBA" id="ARBA00005907"/>
    </source>
</evidence>
<feature type="compositionally biased region" description="Polar residues" evidence="4">
    <location>
        <begin position="64"/>
        <end position="73"/>
    </location>
</feature>
<dbReference type="GO" id="GO:0005730">
    <property type="term" value="C:nucleolus"/>
    <property type="evidence" value="ECO:0007669"/>
    <property type="project" value="TreeGrafter"/>
</dbReference>
<dbReference type="GO" id="GO:0030690">
    <property type="term" value="C:Noc1p-Noc2p complex"/>
    <property type="evidence" value="ECO:0007669"/>
    <property type="project" value="TreeGrafter"/>
</dbReference>
<evidence type="ECO:0000256" key="3">
    <source>
        <dbReference type="ARBA" id="ARBA00023242"/>
    </source>
</evidence>
<evidence type="ECO:0000256" key="1">
    <source>
        <dbReference type="ARBA" id="ARBA00004123"/>
    </source>
</evidence>
<dbReference type="GO" id="GO:0042273">
    <property type="term" value="P:ribosomal large subunit biogenesis"/>
    <property type="evidence" value="ECO:0007669"/>
    <property type="project" value="TreeGrafter"/>
</dbReference>
<feature type="compositionally biased region" description="Basic and acidic residues" evidence="4">
    <location>
        <begin position="43"/>
        <end position="53"/>
    </location>
</feature>
<evidence type="ECO:0000313" key="6">
    <source>
        <dbReference type="Proteomes" id="UP000683360"/>
    </source>
</evidence>
<dbReference type="GO" id="GO:0000122">
    <property type="term" value="P:negative regulation of transcription by RNA polymerase II"/>
    <property type="evidence" value="ECO:0007669"/>
    <property type="project" value="TreeGrafter"/>
</dbReference>
<comment type="subcellular location">
    <subcellularLocation>
        <location evidence="1">Nucleus</location>
    </subcellularLocation>
</comment>
<feature type="compositionally biased region" description="Acidic residues" evidence="4">
    <location>
        <begin position="175"/>
        <end position="192"/>
    </location>
</feature>
<feature type="compositionally biased region" description="Acidic residues" evidence="4">
    <location>
        <begin position="119"/>
        <end position="158"/>
    </location>
</feature>
<feature type="region of interest" description="Disordered" evidence="4">
    <location>
        <begin position="114"/>
        <end position="203"/>
    </location>
</feature>
<protein>
    <submittedName>
        <fullName evidence="5">NOC2</fullName>
    </submittedName>
</protein>
<dbReference type="OrthoDB" id="10266662at2759"/>
<evidence type="ECO:0000313" key="5">
    <source>
        <dbReference type="EMBL" id="CAG2227084.1"/>
    </source>
</evidence>
<dbReference type="GO" id="GO:0042393">
    <property type="term" value="F:histone binding"/>
    <property type="evidence" value="ECO:0007669"/>
    <property type="project" value="TreeGrafter"/>
</dbReference>